<dbReference type="GO" id="GO:0006508">
    <property type="term" value="P:proteolysis"/>
    <property type="evidence" value="ECO:0007669"/>
    <property type="project" value="UniProtKB-KW"/>
</dbReference>
<reference evidence="2 3" key="1">
    <citation type="submission" date="2013-02" db="EMBL/GenBank/DDBJ databases">
        <title>A novel strain isolated from Lonar lake, Maharashtra, India.</title>
        <authorList>
            <person name="Singh A."/>
        </authorList>
    </citation>
    <scope>NUCLEOTIDE SEQUENCE [LARGE SCALE GENOMIC DNA]</scope>
    <source>
        <strain evidence="2 3">AK24</strain>
    </source>
</reference>
<keyword evidence="2" id="KW-0645">Protease</keyword>
<dbReference type="AlphaFoldDB" id="R7ZNZ0"/>
<accession>R7ZNZ0</accession>
<keyword evidence="3" id="KW-1185">Reference proteome</keyword>
<feature type="domain" description="Tail specific protease" evidence="1">
    <location>
        <begin position="122"/>
        <end position="316"/>
    </location>
</feature>
<dbReference type="PANTHER" id="PTHR11261">
    <property type="entry name" value="INTERPHOTORECEPTOR RETINOID-BINDING PROTEIN"/>
    <property type="match status" value="1"/>
</dbReference>
<dbReference type="Pfam" id="PF14684">
    <property type="entry name" value="Tricorn_C1"/>
    <property type="match status" value="1"/>
</dbReference>
<dbReference type="Gene3D" id="3.30.750.44">
    <property type="match status" value="1"/>
</dbReference>
<evidence type="ECO:0000313" key="3">
    <source>
        <dbReference type="Proteomes" id="UP000013909"/>
    </source>
</evidence>
<dbReference type="Gene3D" id="3.90.226.10">
    <property type="entry name" value="2-enoyl-CoA Hydratase, Chain A, domain 1"/>
    <property type="match status" value="1"/>
</dbReference>
<dbReference type="InterPro" id="IPR005151">
    <property type="entry name" value="Tail-specific_protease"/>
</dbReference>
<gene>
    <name evidence="2" type="ORF">ADIS_3727</name>
</gene>
<sequence length="342" mass="39021">MKRSLVKRCVFWLGGLFPLLISCEMAWLQEDPDTSPEVVFDHLWTDLRDRYAFFDHKGIDWEELYGTFRPKISPEMGGEDLFDVLGEMLYELRDGHVNLTSGFNRSRNWDWYQQFPSNYNENVVVLSYLGKDHHRNGPLYQQFLGDVLFITYRSFAQDITEADLDGVMVRAANARGIILDIRSNGGGNLGNAYRLAACFTDSRIKFAEQRWKNGPGAQDFTPWSPMEVTPRKGPKYSGNVLVLTNRRSYSASTFFAQMMRSLPNVHLIGDQTGGGGGTPAFGELPNGWIYRFSATQTIDLEGKQLEDGVSVDREVRLRRTDENMGKDTIIEEALRILRETTQ</sequence>
<dbReference type="Proteomes" id="UP000013909">
    <property type="component" value="Unassembled WGS sequence"/>
</dbReference>
<organism evidence="2 3">
    <name type="scientific">Lunatimonas lonarensis</name>
    <dbReference type="NCBI Taxonomy" id="1232681"/>
    <lineage>
        <taxon>Bacteria</taxon>
        <taxon>Pseudomonadati</taxon>
        <taxon>Bacteroidota</taxon>
        <taxon>Cytophagia</taxon>
        <taxon>Cytophagales</taxon>
        <taxon>Cyclobacteriaceae</taxon>
    </lineage>
</organism>
<proteinExistence type="predicted"/>
<dbReference type="PROSITE" id="PS51257">
    <property type="entry name" value="PROKAR_LIPOPROTEIN"/>
    <property type="match status" value="1"/>
</dbReference>
<dbReference type="PANTHER" id="PTHR11261:SF3">
    <property type="entry name" value="RETINOL-BINDING PROTEIN 3"/>
    <property type="match status" value="1"/>
</dbReference>
<dbReference type="SMART" id="SM00245">
    <property type="entry name" value="TSPc"/>
    <property type="match status" value="1"/>
</dbReference>
<keyword evidence="2" id="KW-0378">Hydrolase</keyword>
<dbReference type="InterPro" id="IPR029045">
    <property type="entry name" value="ClpP/crotonase-like_dom_sf"/>
</dbReference>
<dbReference type="Pfam" id="PF03572">
    <property type="entry name" value="Peptidase_S41"/>
    <property type="match status" value="1"/>
</dbReference>
<dbReference type="GO" id="GO:0008236">
    <property type="term" value="F:serine-type peptidase activity"/>
    <property type="evidence" value="ECO:0007669"/>
    <property type="project" value="InterPro"/>
</dbReference>
<comment type="caution">
    <text evidence="2">The sequence shown here is derived from an EMBL/GenBank/DDBJ whole genome shotgun (WGS) entry which is preliminary data.</text>
</comment>
<dbReference type="InterPro" id="IPR028204">
    <property type="entry name" value="Tricorn_C1"/>
</dbReference>
<dbReference type="CDD" id="cd07563">
    <property type="entry name" value="Peptidase_S41_IRBP"/>
    <property type="match status" value="1"/>
</dbReference>
<evidence type="ECO:0000313" key="2">
    <source>
        <dbReference type="EMBL" id="EON75836.1"/>
    </source>
</evidence>
<dbReference type="EMBL" id="AQHR01000096">
    <property type="protein sequence ID" value="EON75836.1"/>
    <property type="molecule type" value="Genomic_DNA"/>
</dbReference>
<dbReference type="SUPFAM" id="SSF52096">
    <property type="entry name" value="ClpP/crotonase"/>
    <property type="match status" value="1"/>
</dbReference>
<evidence type="ECO:0000259" key="1">
    <source>
        <dbReference type="SMART" id="SM00245"/>
    </source>
</evidence>
<name>R7ZNZ0_9BACT</name>
<dbReference type="STRING" id="1232681.ADIS_3727"/>
<protein>
    <submittedName>
        <fullName evidence="2">Carboxyl-terminal protease-related protein</fullName>
    </submittedName>
</protein>